<evidence type="ECO:0000256" key="1">
    <source>
        <dbReference type="SAM" id="Phobius"/>
    </source>
</evidence>
<accession>A0ABS5QVK9</accession>
<dbReference type="EMBL" id="JAAMFJ010000002">
    <property type="protein sequence ID" value="MBS9336421.1"/>
    <property type="molecule type" value="Genomic_DNA"/>
</dbReference>
<reference evidence="2 3" key="1">
    <citation type="submission" date="2020-02" db="EMBL/GenBank/DDBJ databases">
        <title>Fructobacillus sp. isolated from paper mulberry of Taiwan.</title>
        <authorList>
            <person name="Lin S.-T."/>
        </authorList>
    </citation>
    <scope>NUCLEOTIDE SEQUENCE [LARGE SCALE GENOMIC DNA]</scope>
    <source>
        <strain evidence="2 3">M1-21</strain>
    </source>
</reference>
<dbReference type="Pfam" id="PF03729">
    <property type="entry name" value="DUF308"/>
    <property type="match status" value="2"/>
</dbReference>
<organism evidence="2 3">
    <name type="scientific">Fructobacillus papyrifericola</name>
    <dbReference type="NCBI Taxonomy" id="2713172"/>
    <lineage>
        <taxon>Bacteria</taxon>
        <taxon>Bacillati</taxon>
        <taxon>Bacillota</taxon>
        <taxon>Bacilli</taxon>
        <taxon>Lactobacillales</taxon>
        <taxon>Lactobacillaceae</taxon>
        <taxon>Fructobacillus</taxon>
    </lineage>
</organism>
<feature type="transmembrane region" description="Helical" evidence="1">
    <location>
        <begin position="151"/>
        <end position="170"/>
    </location>
</feature>
<feature type="transmembrane region" description="Helical" evidence="1">
    <location>
        <begin position="67"/>
        <end position="86"/>
    </location>
</feature>
<dbReference type="InterPro" id="IPR005325">
    <property type="entry name" value="DUF308_memb"/>
</dbReference>
<feature type="transmembrane region" description="Helical" evidence="1">
    <location>
        <begin position="92"/>
        <end position="113"/>
    </location>
</feature>
<feature type="transmembrane region" description="Helical" evidence="1">
    <location>
        <begin position="12"/>
        <end position="30"/>
    </location>
</feature>
<feature type="transmembrane region" description="Helical" evidence="1">
    <location>
        <begin position="125"/>
        <end position="145"/>
    </location>
</feature>
<gene>
    <name evidence="2" type="ORF">G6R28_04130</name>
</gene>
<proteinExistence type="predicted"/>
<keyword evidence="1" id="KW-0472">Membrane</keyword>
<keyword evidence="1" id="KW-0812">Transmembrane</keyword>
<dbReference type="Proteomes" id="UP000735205">
    <property type="component" value="Unassembled WGS sequence"/>
</dbReference>
<name>A0ABS5QVK9_9LACO</name>
<protein>
    <recommendedName>
        <fullName evidence="4">Integral membrane protein</fullName>
    </recommendedName>
</protein>
<evidence type="ECO:0000313" key="2">
    <source>
        <dbReference type="EMBL" id="MBS9336421.1"/>
    </source>
</evidence>
<comment type="caution">
    <text evidence="2">The sequence shown here is derived from an EMBL/GenBank/DDBJ whole genome shotgun (WGS) entry which is preliminary data.</text>
</comment>
<evidence type="ECO:0000313" key="3">
    <source>
        <dbReference type="Proteomes" id="UP000735205"/>
    </source>
</evidence>
<keyword evidence="1" id="KW-1133">Transmembrane helix</keyword>
<keyword evidence="3" id="KW-1185">Reference proteome</keyword>
<evidence type="ECO:0008006" key="4">
    <source>
        <dbReference type="Google" id="ProtNLM"/>
    </source>
</evidence>
<feature type="transmembrane region" description="Helical" evidence="1">
    <location>
        <begin position="36"/>
        <end position="55"/>
    </location>
</feature>
<dbReference type="RefSeq" id="WP_213792981.1">
    <property type="nucleotide sequence ID" value="NZ_JAAMFJ010000002.1"/>
</dbReference>
<sequence length="177" mass="19176">MDAFTSRVRRTIGIDGLISTVIGALITIWPEKSASFVAGMIGFAFFAIGVSKFLVSARNTDQGNANRIIGIIMSILYMVAGLFIFIDIETATLSLFIVVGVFTGLTWVIEGVVQMSVINRLGSNRVWPFISALISLLAGITLVVSPFFGGLLLWEFLGIMLLVVGIVKLVQFTAIRQ</sequence>